<dbReference type="AlphaFoldDB" id="A0A8W8M696"/>
<dbReference type="Proteomes" id="UP000005408">
    <property type="component" value="Unassembled WGS sequence"/>
</dbReference>
<dbReference type="Gene3D" id="2.10.70.10">
    <property type="entry name" value="Complement Module, domain 1"/>
    <property type="match status" value="1"/>
</dbReference>
<feature type="transmembrane region" description="Helical" evidence="3">
    <location>
        <begin position="69"/>
        <end position="92"/>
    </location>
</feature>
<keyword evidence="3" id="KW-0472">Membrane</keyword>
<proteinExistence type="predicted"/>
<keyword evidence="2" id="KW-0768">Sushi</keyword>
<dbReference type="EnsemblMetazoa" id="G30779.1">
    <property type="protein sequence ID" value="G30779.1:cds"/>
    <property type="gene ID" value="G30779"/>
</dbReference>
<dbReference type="CDD" id="cd00033">
    <property type="entry name" value="CCP"/>
    <property type="match status" value="1"/>
</dbReference>
<keyword evidence="6" id="KW-1185">Reference proteome</keyword>
<dbReference type="PROSITE" id="PS50923">
    <property type="entry name" value="SUSHI"/>
    <property type="match status" value="1"/>
</dbReference>
<accession>A0A8W8M696</accession>
<organism evidence="5 6">
    <name type="scientific">Magallana gigas</name>
    <name type="common">Pacific oyster</name>
    <name type="synonym">Crassostrea gigas</name>
    <dbReference type="NCBI Taxonomy" id="29159"/>
    <lineage>
        <taxon>Eukaryota</taxon>
        <taxon>Metazoa</taxon>
        <taxon>Spiralia</taxon>
        <taxon>Lophotrochozoa</taxon>
        <taxon>Mollusca</taxon>
        <taxon>Bivalvia</taxon>
        <taxon>Autobranchia</taxon>
        <taxon>Pteriomorphia</taxon>
        <taxon>Ostreida</taxon>
        <taxon>Ostreoidea</taxon>
        <taxon>Ostreidae</taxon>
        <taxon>Magallana</taxon>
    </lineage>
</organism>
<dbReference type="Pfam" id="PF00084">
    <property type="entry name" value="Sushi"/>
    <property type="match status" value="1"/>
</dbReference>
<keyword evidence="3" id="KW-1133">Transmembrane helix</keyword>
<dbReference type="InterPro" id="IPR000436">
    <property type="entry name" value="Sushi_SCR_CCP_dom"/>
</dbReference>
<dbReference type="SMART" id="SM00032">
    <property type="entry name" value="CCP"/>
    <property type="match status" value="1"/>
</dbReference>
<dbReference type="InterPro" id="IPR035976">
    <property type="entry name" value="Sushi/SCR/CCP_sf"/>
</dbReference>
<keyword evidence="3" id="KW-0812">Transmembrane</keyword>
<feature type="domain" description="Sushi" evidence="4">
    <location>
        <begin position="1"/>
        <end position="63"/>
    </location>
</feature>
<evidence type="ECO:0000256" key="2">
    <source>
        <dbReference type="PROSITE-ProRule" id="PRU00302"/>
    </source>
</evidence>
<comment type="caution">
    <text evidence="2">Lacks conserved residue(s) required for the propagation of feature annotation.</text>
</comment>
<dbReference type="SUPFAM" id="SSF57535">
    <property type="entry name" value="Complement control module/SCR domain"/>
    <property type="match status" value="1"/>
</dbReference>
<evidence type="ECO:0000313" key="5">
    <source>
        <dbReference type="EnsemblMetazoa" id="G30779.1:cds"/>
    </source>
</evidence>
<evidence type="ECO:0000256" key="1">
    <source>
        <dbReference type="ARBA" id="ARBA00023157"/>
    </source>
</evidence>
<protein>
    <recommendedName>
        <fullName evidence="4">Sushi domain-containing protein</fullName>
    </recommendedName>
</protein>
<sequence length="121" mass="12855">MACPVPTAISNGYYVGAKVSYSAGDVIQYVCNTGYVMSGSPVAVCDVSGKWIPASGSLPECNNSYLSNIWFLLVISLMGFVALVIVLILTVICCKVCCKTRVDDEESETEDGGCCRSRCAC</sequence>
<name>A0A8W8M696_MAGGI</name>
<evidence type="ECO:0000256" key="3">
    <source>
        <dbReference type="SAM" id="Phobius"/>
    </source>
</evidence>
<evidence type="ECO:0000259" key="4">
    <source>
        <dbReference type="PROSITE" id="PS50923"/>
    </source>
</evidence>
<reference evidence="5" key="1">
    <citation type="submission" date="2022-08" db="UniProtKB">
        <authorList>
            <consortium name="EnsemblMetazoa"/>
        </authorList>
    </citation>
    <scope>IDENTIFICATION</scope>
    <source>
        <strain evidence="5">05x7-T-G4-1.051#20</strain>
    </source>
</reference>
<evidence type="ECO:0000313" key="6">
    <source>
        <dbReference type="Proteomes" id="UP000005408"/>
    </source>
</evidence>
<dbReference type="OrthoDB" id="6043768at2759"/>
<keyword evidence="1" id="KW-1015">Disulfide bond</keyword>